<evidence type="ECO:0000256" key="3">
    <source>
        <dbReference type="ARBA" id="ARBA00038471"/>
    </source>
</evidence>
<keyword evidence="1 4" id="KW-0732">Signal</keyword>
<gene>
    <name evidence="7" type="primary">LOC100828797</name>
    <name evidence="6" type="ORF">BRADI_3g52060v3</name>
</gene>
<dbReference type="InterPro" id="IPR035513">
    <property type="entry name" value="Invertase/methylesterase_inhib"/>
</dbReference>
<dbReference type="GeneID" id="100828797"/>
<dbReference type="Pfam" id="PF04043">
    <property type="entry name" value="PMEI"/>
    <property type="match status" value="1"/>
</dbReference>
<comment type="similarity">
    <text evidence="3">Belongs to the PMEI family.</text>
</comment>
<dbReference type="InterPro" id="IPR006501">
    <property type="entry name" value="Pectinesterase_inhib_dom"/>
</dbReference>
<protein>
    <recommendedName>
        <fullName evidence="5">Pectinesterase inhibitor domain-containing protein</fullName>
    </recommendedName>
</protein>
<dbReference type="KEGG" id="bdi:100828797"/>
<dbReference type="FunCoup" id="I1ICR3">
    <property type="interactions" value="308"/>
</dbReference>
<proteinExistence type="inferred from homology"/>
<feature type="domain" description="Pectinesterase inhibitor" evidence="5">
    <location>
        <begin position="20"/>
        <end position="175"/>
    </location>
</feature>
<dbReference type="HOGENOM" id="CLU_033761_8_0_1"/>
<dbReference type="SMART" id="SM00856">
    <property type="entry name" value="PMEI"/>
    <property type="match status" value="1"/>
</dbReference>
<dbReference type="OrthoDB" id="1915198at2759"/>
<dbReference type="Gramene" id="KQK00825">
    <property type="protein sequence ID" value="KQK00825"/>
    <property type="gene ID" value="BRADI_3g52060v3"/>
</dbReference>
<keyword evidence="2" id="KW-1015">Disulfide bond</keyword>
<organism evidence="6">
    <name type="scientific">Brachypodium distachyon</name>
    <name type="common">Purple false brome</name>
    <name type="synonym">Trachynia distachya</name>
    <dbReference type="NCBI Taxonomy" id="15368"/>
    <lineage>
        <taxon>Eukaryota</taxon>
        <taxon>Viridiplantae</taxon>
        <taxon>Streptophyta</taxon>
        <taxon>Embryophyta</taxon>
        <taxon>Tracheophyta</taxon>
        <taxon>Spermatophyta</taxon>
        <taxon>Magnoliopsida</taxon>
        <taxon>Liliopsida</taxon>
        <taxon>Poales</taxon>
        <taxon>Poaceae</taxon>
        <taxon>BOP clade</taxon>
        <taxon>Pooideae</taxon>
        <taxon>Stipodae</taxon>
        <taxon>Brachypodieae</taxon>
        <taxon>Brachypodium</taxon>
    </lineage>
</organism>
<evidence type="ECO:0000313" key="8">
    <source>
        <dbReference type="Proteomes" id="UP000008810"/>
    </source>
</evidence>
<dbReference type="NCBIfam" id="TIGR01614">
    <property type="entry name" value="PME_inhib"/>
    <property type="match status" value="1"/>
</dbReference>
<dbReference type="AlphaFoldDB" id="I1ICR3"/>
<dbReference type="RefSeq" id="XP_003570127.1">
    <property type="nucleotide sequence ID" value="XM_003570079.4"/>
</dbReference>
<evidence type="ECO:0000259" key="5">
    <source>
        <dbReference type="SMART" id="SM00856"/>
    </source>
</evidence>
<dbReference type="Proteomes" id="UP000008810">
    <property type="component" value="Chromosome 3"/>
</dbReference>
<reference evidence="7" key="3">
    <citation type="submission" date="2018-08" db="UniProtKB">
        <authorList>
            <consortium name="EnsemblPlants"/>
        </authorList>
    </citation>
    <scope>IDENTIFICATION</scope>
    <source>
        <strain evidence="7">cv. Bd21</strain>
    </source>
</reference>
<feature type="signal peptide" evidence="4">
    <location>
        <begin position="1"/>
        <end position="21"/>
    </location>
</feature>
<dbReference type="STRING" id="15368.I1ICR3"/>
<keyword evidence="8" id="KW-1185">Reference proteome</keyword>
<dbReference type="InterPro" id="IPR034088">
    <property type="entry name" value="Pla_a_1-like"/>
</dbReference>
<evidence type="ECO:0000256" key="1">
    <source>
        <dbReference type="ARBA" id="ARBA00022729"/>
    </source>
</evidence>
<dbReference type="EnsemblPlants" id="KQK00825">
    <property type="protein sequence ID" value="KQK00825"/>
    <property type="gene ID" value="BRADI_3g52060v3"/>
</dbReference>
<evidence type="ECO:0000313" key="7">
    <source>
        <dbReference type="EnsemblPlants" id="KQK00825"/>
    </source>
</evidence>
<dbReference type="CDD" id="cd15795">
    <property type="entry name" value="PMEI-Pla_a_1_like"/>
    <property type="match status" value="1"/>
</dbReference>
<reference evidence="6 7" key="1">
    <citation type="journal article" date="2010" name="Nature">
        <title>Genome sequencing and analysis of the model grass Brachypodium distachyon.</title>
        <authorList>
            <consortium name="International Brachypodium Initiative"/>
        </authorList>
    </citation>
    <scope>NUCLEOTIDE SEQUENCE [LARGE SCALE GENOMIC DNA]</scope>
    <source>
        <strain evidence="6 7">Bd21</strain>
    </source>
</reference>
<dbReference type="Gene3D" id="1.20.140.40">
    <property type="entry name" value="Invertase/pectin methylesterase inhibitor family protein"/>
    <property type="match status" value="1"/>
</dbReference>
<feature type="chain" id="PRO_5014095263" description="Pectinesterase inhibitor domain-containing protein" evidence="4">
    <location>
        <begin position="22"/>
        <end position="192"/>
    </location>
</feature>
<dbReference type="OMA" id="YCIRVFQ"/>
<name>I1ICR3_BRADI</name>
<dbReference type="FunFam" id="1.20.140.40:FF:000002">
    <property type="entry name" value="Putative invertase inhibitor"/>
    <property type="match status" value="1"/>
</dbReference>
<evidence type="ECO:0000313" key="6">
    <source>
        <dbReference type="EMBL" id="KQK00825.1"/>
    </source>
</evidence>
<sequence>MRPLTCVFFLLLPLIPSMCVCSTLEDTCKSFAAGHPSIGYNYCVKTFRADNGSAGADARGLAAIAARIAGAAANGTAGRIAALMRASESEEDARRRERLGVCAEVYSDAVEQLGEAAKDIEEGGATAQDAVITRLSAALDAAGTCEDAFGEADDTSPLAAEDAEFTKLATIALAVAASLARPASVSRPRISD</sequence>
<dbReference type="PANTHER" id="PTHR35357:SF24">
    <property type="entry name" value="OS04G0587200 PROTEIN"/>
    <property type="match status" value="1"/>
</dbReference>
<dbReference type="GO" id="GO:0005576">
    <property type="term" value="C:extracellular region"/>
    <property type="evidence" value="ECO:0007669"/>
    <property type="project" value="UniProtKB-ARBA"/>
</dbReference>
<dbReference type="PANTHER" id="PTHR35357">
    <property type="entry name" value="OS02G0537100 PROTEIN"/>
    <property type="match status" value="1"/>
</dbReference>
<dbReference type="GO" id="GO:0004857">
    <property type="term" value="F:enzyme inhibitor activity"/>
    <property type="evidence" value="ECO:0007669"/>
    <property type="project" value="InterPro"/>
</dbReference>
<accession>I1ICR3</accession>
<evidence type="ECO:0000256" key="2">
    <source>
        <dbReference type="ARBA" id="ARBA00023157"/>
    </source>
</evidence>
<dbReference type="EMBL" id="CM000882">
    <property type="protein sequence ID" value="KQK00825.1"/>
    <property type="molecule type" value="Genomic_DNA"/>
</dbReference>
<reference evidence="6" key="2">
    <citation type="submission" date="2017-06" db="EMBL/GenBank/DDBJ databases">
        <title>WGS assembly of Brachypodium distachyon.</title>
        <authorList>
            <consortium name="The International Brachypodium Initiative"/>
            <person name="Lucas S."/>
            <person name="Harmon-Smith M."/>
            <person name="Lail K."/>
            <person name="Tice H."/>
            <person name="Grimwood J."/>
            <person name="Bruce D."/>
            <person name="Barry K."/>
            <person name="Shu S."/>
            <person name="Lindquist E."/>
            <person name="Wang M."/>
            <person name="Pitluck S."/>
            <person name="Vogel J.P."/>
            <person name="Garvin D.F."/>
            <person name="Mockler T.C."/>
            <person name="Schmutz J."/>
            <person name="Rokhsar D."/>
            <person name="Bevan M.W."/>
        </authorList>
    </citation>
    <scope>NUCLEOTIDE SEQUENCE</scope>
    <source>
        <strain evidence="6">Bd21</strain>
    </source>
</reference>
<evidence type="ECO:0000256" key="4">
    <source>
        <dbReference type="SAM" id="SignalP"/>
    </source>
</evidence>
<dbReference type="SUPFAM" id="SSF101148">
    <property type="entry name" value="Plant invertase/pectin methylesterase inhibitor"/>
    <property type="match status" value="1"/>
</dbReference>
<dbReference type="eggNOG" id="ENOG502S6IS">
    <property type="taxonomic scope" value="Eukaryota"/>
</dbReference>